<evidence type="ECO:0000313" key="3">
    <source>
        <dbReference type="Proteomes" id="UP000253529"/>
    </source>
</evidence>
<dbReference type="EMBL" id="QNRK01000016">
    <property type="protein sequence ID" value="RBP11426.1"/>
    <property type="molecule type" value="Genomic_DNA"/>
</dbReference>
<keyword evidence="3" id="KW-1185">Reference proteome</keyword>
<evidence type="ECO:0000313" key="2">
    <source>
        <dbReference type="EMBL" id="RBP11426.1"/>
    </source>
</evidence>
<name>A0A366FBF1_9HYPH</name>
<reference evidence="2 3" key="1">
    <citation type="submission" date="2018-06" db="EMBL/GenBank/DDBJ databases">
        <title>Genomic Encyclopedia of Type Strains, Phase IV (KMG-IV): sequencing the most valuable type-strain genomes for metagenomic binning, comparative biology and taxonomic classification.</title>
        <authorList>
            <person name="Goeker M."/>
        </authorList>
    </citation>
    <scope>NUCLEOTIDE SEQUENCE [LARGE SCALE GENOMIC DNA]</scope>
    <source>
        <strain evidence="2 3">DSM 24875</strain>
    </source>
</reference>
<organism evidence="2 3">
    <name type="scientific">Roseiarcus fermentans</name>
    <dbReference type="NCBI Taxonomy" id="1473586"/>
    <lineage>
        <taxon>Bacteria</taxon>
        <taxon>Pseudomonadati</taxon>
        <taxon>Pseudomonadota</taxon>
        <taxon>Alphaproteobacteria</taxon>
        <taxon>Hyphomicrobiales</taxon>
        <taxon>Roseiarcaceae</taxon>
        <taxon>Roseiarcus</taxon>
    </lineage>
</organism>
<evidence type="ECO:0008006" key="4">
    <source>
        <dbReference type="Google" id="ProtNLM"/>
    </source>
</evidence>
<feature type="signal peptide" evidence="1">
    <location>
        <begin position="1"/>
        <end position="27"/>
    </location>
</feature>
<dbReference type="AlphaFoldDB" id="A0A366FBF1"/>
<feature type="chain" id="PRO_5017040810" description="IPT/TIG domain-containing protein" evidence="1">
    <location>
        <begin position="28"/>
        <end position="267"/>
    </location>
</feature>
<comment type="caution">
    <text evidence="2">The sequence shown here is derived from an EMBL/GenBank/DDBJ whole genome shotgun (WGS) entry which is preliminary data.</text>
</comment>
<proteinExistence type="predicted"/>
<keyword evidence="1" id="KW-0732">Signal</keyword>
<protein>
    <recommendedName>
        <fullName evidence="4">IPT/TIG domain-containing protein</fullName>
    </recommendedName>
</protein>
<dbReference type="PROSITE" id="PS51257">
    <property type="entry name" value="PROKAR_LIPOPROTEIN"/>
    <property type="match status" value="1"/>
</dbReference>
<dbReference type="Proteomes" id="UP000253529">
    <property type="component" value="Unassembled WGS sequence"/>
</dbReference>
<accession>A0A366FBF1</accession>
<evidence type="ECO:0000256" key="1">
    <source>
        <dbReference type="SAM" id="SignalP"/>
    </source>
</evidence>
<gene>
    <name evidence="2" type="ORF">DFR50_116121</name>
</gene>
<sequence>MLANRTRERPVPRIVSFISAVSVVLMAAACPQNPNLHPAITVNNAGGQTLSITGTGFSHYNPCAQLSVIGPNRYGNATITNGAACSLGVISPAVTWRYSYFGCQPSAEASFTIFAVDLAYSGNGAAATISLPWGPNCALSTACGALGQNACPSGCQVGGVDPKSGTCVSCGTEGQPVCTATSGCQSGFHPNGVPAYCTASCGGVNGPACITDGSAYGVTYVYHCYGGSTIDPSGVCVPDSSPRPCSEINSGGTGEPEPAVFIPQGCR</sequence>